<evidence type="ECO:0000259" key="1">
    <source>
        <dbReference type="SMART" id="SM01043"/>
    </source>
</evidence>
<feature type="domain" description="Bacterial transcriptional activator" evidence="1">
    <location>
        <begin position="104"/>
        <end position="248"/>
    </location>
</feature>
<dbReference type="InterPro" id="IPR027417">
    <property type="entry name" value="P-loop_NTPase"/>
</dbReference>
<dbReference type="PANTHER" id="PTHR47691">
    <property type="entry name" value="REGULATOR-RELATED"/>
    <property type="match status" value="1"/>
</dbReference>
<dbReference type="SUPFAM" id="SSF52540">
    <property type="entry name" value="P-loop containing nucleoside triphosphate hydrolases"/>
    <property type="match status" value="1"/>
</dbReference>
<dbReference type="InterPro" id="IPR019734">
    <property type="entry name" value="TPR_rpt"/>
</dbReference>
<reference evidence="2 3" key="1">
    <citation type="submission" date="2022-08" db="EMBL/GenBank/DDBJ databases">
        <title>Bacterial and archaeal communities from various locations to study Microbial Dark Matter (Phase II).</title>
        <authorList>
            <person name="Stepanauskas R."/>
        </authorList>
    </citation>
    <scope>NUCLEOTIDE SEQUENCE [LARGE SCALE GENOMIC DNA]</scope>
    <source>
        <strain evidence="2 3">PD1</strain>
    </source>
</reference>
<dbReference type="Proteomes" id="UP001204798">
    <property type="component" value="Unassembled WGS sequence"/>
</dbReference>
<dbReference type="Gene3D" id="1.25.40.10">
    <property type="entry name" value="Tetratricopeptide repeat domain"/>
    <property type="match status" value="3"/>
</dbReference>
<comment type="caution">
    <text evidence="2">The sequence shown here is derived from an EMBL/GenBank/DDBJ whole genome shotgun (WGS) entry which is preliminary data.</text>
</comment>
<keyword evidence="3" id="KW-1185">Reference proteome</keyword>
<dbReference type="InterPro" id="IPR011990">
    <property type="entry name" value="TPR-like_helical_dom_sf"/>
</dbReference>
<dbReference type="Gene3D" id="3.40.50.300">
    <property type="entry name" value="P-loop containing nucleotide triphosphate hydrolases"/>
    <property type="match status" value="1"/>
</dbReference>
<dbReference type="InterPro" id="IPR005158">
    <property type="entry name" value="BTAD"/>
</dbReference>
<name>A0ABT2EQB4_9BACT</name>
<dbReference type="Gene3D" id="1.10.10.10">
    <property type="entry name" value="Winged helix-like DNA-binding domain superfamily/Winged helix DNA-binding domain"/>
    <property type="match status" value="1"/>
</dbReference>
<dbReference type="Pfam" id="PF03704">
    <property type="entry name" value="BTAD"/>
    <property type="match status" value="1"/>
</dbReference>
<accession>A0ABT2EQB4</accession>
<dbReference type="InterPro" id="IPR016032">
    <property type="entry name" value="Sig_transdc_resp-reg_C-effctor"/>
</dbReference>
<proteinExistence type="predicted"/>
<dbReference type="Pfam" id="PF13424">
    <property type="entry name" value="TPR_12"/>
    <property type="match status" value="3"/>
</dbReference>
<dbReference type="SUPFAM" id="SSF46894">
    <property type="entry name" value="C-terminal effector domain of the bipartite response regulators"/>
    <property type="match status" value="1"/>
</dbReference>
<dbReference type="SUPFAM" id="SSF48452">
    <property type="entry name" value="TPR-like"/>
    <property type="match status" value="3"/>
</dbReference>
<dbReference type="SMART" id="SM01043">
    <property type="entry name" value="BTAD"/>
    <property type="match status" value="1"/>
</dbReference>
<protein>
    <submittedName>
        <fullName evidence="2">ATPase/DNA-binding SARP family transcriptional activator/Tfp pilus assembly protein PilF</fullName>
    </submittedName>
</protein>
<dbReference type="InterPro" id="IPR036388">
    <property type="entry name" value="WH-like_DNA-bd_sf"/>
</dbReference>
<dbReference type="EMBL" id="JANUCP010000004">
    <property type="protein sequence ID" value="MCS3920150.1"/>
    <property type="molecule type" value="Genomic_DNA"/>
</dbReference>
<organism evidence="2 3">
    <name type="scientific">Candidatus Fervidibacter sacchari</name>
    <dbReference type="NCBI Taxonomy" id="1448929"/>
    <lineage>
        <taxon>Bacteria</taxon>
        <taxon>Candidatus Fervidibacterota</taxon>
        <taxon>Candidatus Fervidibacter</taxon>
    </lineage>
</organism>
<dbReference type="RefSeq" id="WP_259097944.1">
    <property type="nucleotide sequence ID" value="NZ_CP130454.1"/>
</dbReference>
<sequence length="1272" mass="142676">MAWVRVELFAGLRVWAGGQLIVRFRTQKTASLLAYLAYHLDRLHLREFLADMFWGESEPEQARNSLSKALSSLRQQLAFPDSVSGSPIYSDRFYVGFRSEHMSTDVLEFENHLRAARTAYSVQEKISHLTNAIQLYRGELLPDFSDDWVEIERVRRAEQFSEAVREIVNLYERTSDLKQALHFARLGLKFEPFSEDFCEQVMRLLLATNQPTEALREFRNFSQRLEANFGNNAISLSPRLIALLREAERKVSSSQQQLPTLDALSGRSEFQPLIGTVTLLTFTWKQRGKSNGNFLQALCELVNRHKGQVIKSENSFLAAAFPCACWAVECALDCCSNLPDDSLRCFVDTVDLTGAEQLSDLLRQLRQSVASAEGNGMVICSETTRALLKRSQINLTLPPSFAPSDLQKVQGDLPPTQKFFGREEELAQLRKWLLDKGNRLVTVVGIGGSGKTHLALEFGLQSLDEYEGAIWFVPLQDAKGFEALSELLARALKLPVSPEQPVFERAVQFLSSVQGLLILDGIEGALPEGASFVREILKHAPKVQCLVTSRRPVGLPEEKLMPLMPLPVPKVPENVTNDDIKALSQCPSVQMFVDRAQKFRPDFQLTERTARKVASICARLEGIPLAIELAASWLSSMSLNQILERLERPAILLQTSRRDIPERHRSLQLVLANSWQMLTEPMRKVLASLSVFRSGASPDAIAFVSGLPKELLDQAQSWGLVCYSETPNGEPRFWLLETVKEFVNSQIAKEEKRNLRKRSAQFFVELAEGFKEGAGKSANEWSNWLQRMDLERDNLRETLTWAIGNEPELALRLLRAAQPFWQLRWSWQEIFGFSKSLFKSVSDAPPSIRADAAILVGEWAVACGDFELASSMGKTALKLFTQTGDALGQGKAHLLLSEVAYLKGNYRDARQHAETSIAFFRAQKDLRQQALTDFKLGRISFRQGDMKQSRSHYARCLKTFEALGDEYGVASAKSGLAAIAWRECRYKVARSLYESALNFWRTVSPEHAAALLNDIGLIALFMGNYDEARRHYEAARAIRASLGAHSEEAAALNGIASVAWRQGHLEEAERLYSQALEVFREIGNRWCVALTLMDLGNVALLLGRTKQACELLSQSLSEWEKLGDRWGIAKALQKLGTVALSEGKEAKAFSCLIESLRLSETIGDKIGIAETMESLAELAYRLKETSVAVQLFAAASKVRRQIIAPLPPVLEGKRKRFVDSLRTALGQTQFKVDWQKGQKTPINRLAQTLMKKQPLFSLHASFGKNELSISPQ</sequence>
<evidence type="ECO:0000313" key="2">
    <source>
        <dbReference type="EMBL" id="MCS3920150.1"/>
    </source>
</evidence>
<evidence type="ECO:0000313" key="3">
    <source>
        <dbReference type="Proteomes" id="UP001204798"/>
    </source>
</evidence>
<gene>
    <name evidence="2" type="ORF">M2350_002567</name>
</gene>
<dbReference type="PANTHER" id="PTHR47691:SF3">
    <property type="entry name" value="HTH-TYPE TRANSCRIPTIONAL REGULATOR RV0890C-RELATED"/>
    <property type="match status" value="1"/>
</dbReference>
<dbReference type="SMART" id="SM00028">
    <property type="entry name" value="TPR"/>
    <property type="match status" value="8"/>
</dbReference>